<feature type="region of interest" description="Disordered" evidence="1">
    <location>
        <begin position="149"/>
        <end position="186"/>
    </location>
</feature>
<organism evidence="3 4">
    <name type="scientific">Halobiforma nitratireducens JCM 10879</name>
    <dbReference type="NCBI Taxonomy" id="1227454"/>
    <lineage>
        <taxon>Archaea</taxon>
        <taxon>Methanobacteriati</taxon>
        <taxon>Methanobacteriota</taxon>
        <taxon>Stenosarchaea group</taxon>
        <taxon>Halobacteria</taxon>
        <taxon>Halobacteriales</taxon>
        <taxon>Natrialbaceae</taxon>
        <taxon>Halobiforma</taxon>
    </lineage>
</organism>
<proteinExistence type="predicted"/>
<evidence type="ECO:0000256" key="1">
    <source>
        <dbReference type="SAM" id="MobiDB-lite"/>
    </source>
</evidence>
<feature type="transmembrane region" description="Helical" evidence="2">
    <location>
        <begin position="30"/>
        <end position="49"/>
    </location>
</feature>
<keyword evidence="4" id="KW-1185">Reference proteome</keyword>
<dbReference type="Proteomes" id="UP000011607">
    <property type="component" value="Unassembled WGS sequence"/>
</dbReference>
<keyword evidence="2" id="KW-1133">Transmembrane helix</keyword>
<dbReference type="OrthoDB" id="178074at2157"/>
<gene>
    <name evidence="3" type="ORF">C446_06975</name>
</gene>
<evidence type="ECO:0000313" key="4">
    <source>
        <dbReference type="Proteomes" id="UP000011607"/>
    </source>
</evidence>
<feature type="region of interest" description="Disordered" evidence="1">
    <location>
        <begin position="98"/>
        <end position="121"/>
    </location>
</feature>
<dbReference type="RefSeq" id="WP_006672336.1">
    <property type="nucleotide sequence ID" value="NZ_AOMA01000070.1"/>
</dbReference>
<dbReference type="STRING" id="1227454.C446_06975"/>
<dbReference type="AlphaFoldDB" id="M0M921"/>
<evidence type="ECO:0000313" key="3">
    <source>
        <dbReference type="EMBL" id="EMA40900.1"/>
    </source>
</evidence>
<evidence type="ECO:0008006" key="5">
    <source>
        <dbReference type="Google" id="ProtNLM"/>
    </source>
</evidence>
<dbReference type="eggNOG" id="arCOG03912">
    <property type="taxonomic scope" value="Archaea"/>
</dbReference>
<feature type="transmembrane region" description="Helical" evidence="2">
    <location>
        <begin position="61"/>
        <end position="83"/>
    </location>
</feature>
<name>M0M921_9EURY</name>
<sequence length="186" mass="19856">MNDRRSSRGRLGRWHALVEEYTPDGMVGRLLLGAGTGTVGLWLVAAALFEIPRWGLTLAAVLWAPALLAAGVPLLAFAALVLWPAYLSLIGTIESAGAYDPAESGGPETRGVPAADDARTDADDPFADLKAMYERGEIGEDEFERRLEARLLDGDYQSPPAEPLSDVTGTNATGTNSTRERSTERG</sequence>
<accession>M0M921</accession>
<protein>
    <recommendedName>
        <fullName evidence="5">SHOCT domain-containing protein</fullName>
    </recommendedName>
</protein>
<keyword evidence="2" id="KW-0472">Membrane</keyword>
<dbReference type="PATRIC" id="fig|1227454.3.peg.1402"/>
<evidence type="ECO:0000256" key="2">
    <source>
        <dbReference type="SAM" id="Phobius"/>
    </source>
</evidence>
<reference evidence="3 4" key="1">
    <citation type="journal article" date="2014" name="PLoS Genet.">
        <title>Phylogenetically driven sequencing of extremely halophilic archaea reveals strategies for static and dynamic osmo-response.</title>
        <authorList>
            <person name="Becker E.A."/>
            <person name="Seitzer P.M."/>
            <person name="Tritt A."/>
            <person name="Larsen D."/>
            <person name="Krusor M."/>
            <person name="Yao A.I."/>
            <person name="Wu D."/>
            <person name="Madern D."/>
            <person name="Eisen J.A."/>
            <person name="Darling A.E."/>
            <person name="Facciotti M.T."/>
        </authorList>
    </citation>
    <scope>NUCLEOTIDE SEQUENCE [LARGE SCALE GENOMIC DNA]</scope>
    <source>
        <strain evidence="3 4">JCM 10879</strain>
    </source>
</reference>
<keyword evidence="2" id="KW-0812">Transmembrane</keyword>
<comment type="caution">
    <text evidence="3">The sequence shown here is derived from an EMBL/GenBank/DDBJ whole genome shotgun (WGS) entry which is preliminary data.</text>
</comment>
<feature type="compositionally biased region" description="Polar residues" evidence="1">
    <location>
        <begin position="167"/>
        <end position="177"/>
    </location>
</feature>
<dbReference type="EMBL" id="AOMA01000070">
    <property type="protein sequence ID" value="EMA40900.1"/>
    <property type="molecule type" value="Genomic_DNA"/>
</dbReference>